<keyword evidence="6" id="KW-1185">Reference proteome</keyword>
<evidence type="ECO:0000313" key="5">
    <source>
        <dbReference type="EMBL" id="MFB5266240.1"/>
    </source>
</evidence>
<dbReference type="PANTHER" id="PTHR43464">
    <property type="entry name" value="METHYLTRANSFERASE"/>
    <property type="match status" value="1"/>
</dbReference>
<dbReference type="EMBL" id="JBHHMI010000003">
    <property type="protein sequence ID" value="MFB5266240.1"/>
    <property type="molecule type" value="Genomic_DNA"/>
</dbReference>
<gene>
    <name evidence="5" type="ORF">ACE41H_05490</name>
</gene>
<dbReference type="SUPFAM" id="SSF53335">
    <property type="entry name" value="S-adenosyl-L-methionine-dependent methyltransferases"/>
    <property type="match status" value="1"/>
</dbReference>
<evidence type="ECO:0000259" key="4">
    <source>
        <dbReference type="Pfam" id="PF08241"/>
    </source>
</evidence>
<dbReference type="InterPro" id="IPR013216">
    <property type="entry name" value="Methyltransf_11"/>
</dbReference>
<dbReference type="Proteomes" id="UP001580346">
    <property type="component" value="Unassembled WGS sequence"/>
</dbReference>
<keyword evidence="2 5" id="KW-0808">Transferase</keyword>
<dbReference type="RefSeq" id="WP_375353834.1">
    <property type="nucleotide sequence ID" value="NZ_JBHHMI010000003.1"/>
</dbReference>
<comment type="caution">
    <text evidence="5">The sequence shown here is derived from an EMBL/GenBank/DDBJ whole genome shotgun (WGS) entry which is preliminary data.</text>
</comment>
<evidence type="ECO:0000256" key="2">
    <source>
        <dbReference type="ARBA" id="ARBA00022679"/>
    </source>
</evidence>
<evidence type="ECO:0000313" key="6">
    <source>
        <dbReference type="Proteomes" id="UP001580346"/>
    </source>
</evidence>
<dbReference type="CDD" id="cd02440">
    <property type="entry name" value="AdoMet_MTases"/>
    <property type="match status" value="1"/>
</dbReference>
<name>A0ABV5APU6_9BACL</name>
<dbReference type="PANTHER" id="PTHR43464:SF19">
    <property type="entry name" value="UBIQUINONE BIOSYNTHESIS O-METHYLTRANSFERASE, MITOCHONDRIAL"/>
    <property type="match status" value="1"/>
</dbReference>
<feature type="domain" description="Methyltransferase type 11" evidence="4">
    <location>
        <begin position="78"/>
        <end position="174"/>
    </location>
</feature>
<keyword evidence="3" id="KW-0949">S-adenosyl-L-methionine</keyword>
<protein>
    <submittedName>
        <fullName evidence="5">Class I SAM-dependent methyltransferase</fullName>
        <ecNumber evidence="5">2.1.1.-</ecNumber>
    </submittedName>
</protein>
<keyword evidence="1 5" id="KW-0489">Methyltransferase</keyword>
<proteinExistence type="predicted"/>
<dbReference type="Gene3D" id="3.40.50.150">
    <property type="entry name" value="Vaccinia Virus protein VP39"/>
    <property type="match status" value="1"/>
</dbReference>
<evidence type="ECO:0000256" key="3">
    <source>
        <dbReference type="ARBA" id="ARBA00022691"/>
    </source>
</evidence>
<organism evidence="5 6">
    <name type="scientific">Paenibacillus enshidis</name>
    <dbReference type="NCBI Taxonomy" id="1458439"/>
    <lineage>
        <taxon>Bacteria</taxon>
        <taxon>Bacillati</taxon>
        <taxon>Bacillota</taxon>
        <taxon>Bacilli</taxon>
        <taxon>Bacillales</taxon>
        <taxon>Paenibacillaceae</taxon>
        <taxon>Paenibacillus</taxon>
    </lineage>
</organism>
<evidence type="ECO:0000256" key="1">
    <source>
        <dbReference type="ARBA" id="ARBA00022603"/>
    </source>
</evidence>
<dbReference type="Pfam" id="PF08241">
    <property type="entry name" value="Methyltransf_11"/>
    <property type="match status" value="1"/>
</dbReference>
<dbReference type="GO" id="GO:0032259">
    <property type="term" value="P:methylation"/>
    <property type="evidence" value="ECO:0007669"/>
    <property type="project" value="UniProtKB-KW"/>
</dbReference>
<reference evidence="5 6" key="1">
    <citation type="submission" date="2024-09" db="EMBL/GenBank/DDBJ databases">
        <title>Paenibacillus zeirhizospherea sp. nov., isolated from surface of the maize (Zea mays) roots in a horticulture field, Hungary.</title>
        <authorList>
            <person name="Marton D."/>
            <person name="Farkas M."/>
            <person name="Bedics A."/>
            <person name="Toth E."/>
            <person name="Tancsics A."/>
            <person name="Boka K."/>
            <person name="Maroti G."/>
            <person name="Kriszt B."/>
            <person name="Cserhati M."/>
        </authorList>
    </citation>
    <scope>NUCLEOTIDE SEQUENCE [LARGE SCALE GENOMIC DNA]</scope>
    <source>
        <strain evidence="5 6">KCTC 33519</strain>
    </source>
</reference>
<dbReference type="EC" id="2.1.1.-" evidence="5"/>
<sequence length="262" mass="29964">MLKQNHMWTEEELNGNISYNNDTADISEKNSWHNLFESPQWILMNPAEEIVDFYHTYLDSPSRQFRNRTNLQGNKLHDLGCGGGRHLYYFAEYGFDLTGSDLSTNAINFTKFELERRKMNARLNLCPMTDLPYENGEFDITISRAVINHGTLQDMKKVVYEVARTTRKGGLFFVTFSSERASDWKKGTEVLEDVTYIPAEGPEKGLIHTFLSAANAAALLEPFFIIDKLYISEHPPLMPNAPGATDPNEYFGSEYVLIGIRR</sequence>
<accession>A0ABV5APU6</accession>
<dbReference type="GO" id="GO:0008168">
    <property type="term" value="F:methyltransferase activity"/>
    <property type="evidence" value="ECO:0007669"/>
    <property type="project" value="UniProtKB-KW"/>
</dbReference>
<dbReference type="InterPro" id="IPR029063">
    <property type="entry name" value="SAM-dependent_MTases_sf"/>
</dbReference>